<sequence>MFGYAEKIAKINLSSGKVEDYPVSDKDREMFFGGKTLAAKIIYDSFKSKVEAFSEENIIVITTSPLTSSTSPCSSRFNVSTISPLTGLLVSSNCGGSFGLHLRRAGYDGLVICGKSKGKVYIDIRNEDISIKNAEHLWGKNTSEVQDLLGGKNIGKFVIGIAGENMVRYAAVISEERAAGRGGVGAVFGFKNLKGIIASGTDNIRIYDRDNLKKHNLNWIKKLKSHLLTGEQLPKLGTASLVSMMNFRNQLATKNYSRGNYKDFEKINGETLRQDFTIKNKGCVTCPIQCGRVVKAYGKNVKGPELETMGLLGSNLLNNDMQSILNLNHLCDEYGMDTISFGSSVGFAMELNEKGLWNSGLNFGDCIGLEELVKKVATRQGIGDVLAEGTRRIADKYGGNDFAMNVKGLEIAAYEPRAAQGMGLGYATANRGGCHLNGGYLVVLEGLGLNVSGRISKGKAAYTIFFQDLMEAVSAGGTCLFTTYSLLPRALIKNPNNILVRFINKVIPSFGWLVAFLHNHSWLMSFNVKGILPHPYSIKSVTGFETTIGRFIKTGERGYNLERIINIRQGLKSSDDTLPKRLISELQRADDADSKVKLDVMIKDYYKIRGWDEQGVPTRRRLKKLGLEGYSI</sequence>
<dbReference type="InterPro" id="IPR013984">
    <property type="entry name" value="Ald_Fedxn_OxRdtase_dom2"/>
</dbReference>
<name>A0A1M6BW23_9FIRM</name>
<dbReference type="GO" id="GO:0051539">
    <property type="term" value="F:4 iron, 4 sulfur cluster binding"/>
    <property type="evidence" value="ECO:0007669"/>
    <property type="project" value="UniProtKB-KW"/>
</dbReference>
<keyword evidence="4" id="KW-0479">Metal-binding</keyword>
<comment type="cofactor">
    <cofactor evidence="1">
        <name>[4Fe-4S] cluster</name>
        <dbReference type="ChEBI" id="CHEBI:49883"/>
    </cofactor>
</comment>
<organism evidence="8 9">
    <name type="scientific">Desulfosporosinus lacus DSM 15449</name>
    <dbReference type="NCBI Taxonomy" id="1121420"/>
    <lineage>
        <taxon>Bacteria</taxon>
        <taxon>Bacillati</taxon>
        <taxon>Bacillota</taxon>
        <taxon>Clostridia</taxon>
        <taxon>Eubacteriales</taxon>
        <taxon>Desulfitobacteriaceae</taxon>
        <taxon>Desulfosporosinus</taxon>
    </lineage>
</organism>
<evidence type="ECO:0000256" key="2">
    <source>
        <dbReference type="ARBA" id="ARBA00011032"/>
    </source>
</evidence>
<evidence type="ECO:0000256" key="1">
    <source>
        <dbReference type="ARBA" id="ARBA00001966"/>
    </source>
</evidence>
<dbReference type="GO" id="GO:0046872">
    <property type="term" value="F:metal ion binding"/>
    <property type="evidence" value="ECO:0007669"/>
    <property type="project" value="UniProtKB-KW"/>
</dbReference>
<dbReference type="InterPro" id="IPR013983">
    <property type="entry name" value="Ald_Fedxn_OxRdtase_N"/>
</dbReference>
<evidence type="ECO:0000313" key="9">
    <source>
        <dbReference type="Proteomes" id="UP000183954"/>
    </source>
</evidence>
<dbReference type="Pfam" id="PF01314">
    <property type="entry name" value="AFOR_C"/>
    <property type="match status" value="1"/>
</dbReference>
<keyword evidence="9" id="KW-1185">Reference proteome</keyword>
<dbReference type="Gene3D" id="1.10.569.10">
    <property type="entry name" value="Aldehyde Ferredoxin Oxidoreductase Protein, subunit A, domain 2"/>
    <property type="match status" value="1"/>
</dbReference>
<dbReference type="RefSeq" id="WP_073031960.1">
    <property type="nucleotide sequence ID" value="NZ_FQXJ01000019.1"/>
</dbReference>
<gene>
    <name evidence="8" type="ORF">SAMN02746098_04247</name>
</gene>
<dbReference type="Gene3D" id="3.60.9.10">
    <property type="entry name" value="Aldehyde ferredoxin oxidoreductase, N-terminal domain"/>
    <property type="match status" value="1"/>
</dbReference>
<dbReference type="STRING" id="1121420.SAMN02746098_04247"/>
<evidence type="ECO:0000256" key="6">
    <source>
        <dbReference type="ARBA" id="ARBA00023014"/>
    </source>
</evidence>
<dbReference type="Pfam" id="PF02730">
    <property type="entry name" value="AFOR_N"/>
    <property type="match status" value="1"/>
</dbReference>
<comment type="similarity">
    <text evidence="2">Belongs to the AOR/FOR family.</text>
</comment>
<dbReference type="AlphaFoldDB" id="A0A1M6BW23"/>
<dbReference type="SUPFAM" id="SSF56228">
    <property type="entry name" value="Aldehyde ferredoxin oxidoreductase, N-terminal domain"/>
    <property type="match status" value="1"/>
</dbReference>
<evidence type="ECO:0000256" key="4">
    <source>
        <dbReference type="ARBA" id="ARBA00022723"/>
    </source>
</evidence>
<dbReference type="SMART" id="SM00790">
    <property type="entry name" value="AFOR_N"/>
    <property type="match status" value="1"/>
</dbReference>
<dbReference type="InterPro" id="IPR051919">
    <property type="entry name" value="W-dependent_AOR"/>
</dbReference>
<reference evidence="9" key="1">
    <citation type="submission" date="2016-11" db="EMBL/GenBank/DDBJ databases">
        <authorList>
            <person name="Varghese N."/>
            <person name="Submissions S."/>
        </authorList>
    </citation>
    <scope>NUCLEOTIDE SEQUENCE [LARGE SCALE GENOMIC DNA]</scope>
    <source>
        <strain evidence="9">DSM 15449</strain>
    </source>
</reference>
<dbReference type="PANTHER" id="PTHR30038:SF0">
    <property type="entry name" value="TUNGSTEN-CONTAINING ALDEHYDE FERREDOXIN OXIDOREDUCTASE"/>
    <property type="match status" value="1"/>
</dbReference>
<evidence type="ECO:0000256" key="5">
    <source>
        <dbReference type="ARBA" id="ARBA00023004"/>
    </source>
</evidence>
<dbReference type="OrthoDB" id="9763894at2"/>
<dbReference type="GO" id="GO:0016625">
    <property type="term" value="F:oxidoreductase activity, acting on the aldehyde or oxo group of donors, iron-sulfur protein as acceptor"/>
    <property type="evidence" value="ECO:0007669"/>
    <property type="project" value="InterPro"/>
</dbReference>
<dbReference type="Proteomes" id="UP000183954">
    <property type="component" value="Unassembled WGS sequence"/>
</dbReference>
<accession>A0A1M6BW23</accession>
<dbReference type="SUPFAM" id="SSF48310">
    <property type="entry name" value="Aldehyde ferredoxin oxidoreductase, C-terminal domains"/>
    <property type="match status" value="1"/>
</dbReference>
<dbReference type="InterPro" id="IPR001203">
    <property type="entry name" value="OxRdtase_Ald_Fedxn_C"/>
</dbReference>
<feature type="domain" description="Aldehyde ferredoxin oxidoreductase N-terminal" evidence="7">
    <location>
        <begin position="4"/>
        <end position="202"/>
    </location>
</feature>
<protein>
    <submittedName>
        <fullName evidence="8">Aldehyde:ferredoxin oxidoreductase</fullName>
    </submittedName>
</protein>
<evidence type="ECO:0000259" key="7">
    <source>
        <dbReference type="SMART" id="SM00790"/>
    </source>
</evidence>
<keyword evidence="6" id="KW-0411">Iron-sulfur</keyword>
<dbReference type="InterPro" id="IPR036503">
    <property type="entry name" value="Ald_Fedxn_OxRdtase_N_sf"/>
</dbReference>
<proteinExistence type="inferred from homology"/>
<dbReference type="PANTHER" id="PTHR30038">
    <property type="entry name" value="ALDEHYDE FERREDOXIN OXIDOREDUCTASE"/>
    <property type="match status" value="1"/>
</dbReference>
<dbReference type="EMBL" id="FQXJ01000019">
    <property type="protein sequence ID" value="SHI52724.1"/>
    <property type="molecule type" value="Genomic_DNA"/>
</dbReference>
<keyword evidence="5" id="KW-0408">Iron</keyword>
<evidence type="ECO:0000313" key="8">
    <source>
        <dbReference type="EMBL" id="SHI52724.1"/>
    </source>
</evidence>
<keyword evidence="3" id="KW-0004">4Fe-4S</keyword>
<dbReference type="InterPro" id="IPR036021">
    <property type="entry name" value="Tungsten_al_ferr_oxy-like_C"/>
</dbReference>
<dbReference type="GO" id="GO:0009055">
    <property type="term" value="F:electron transfer activity"/>
    <property type="evidence" value="ECO:0007669"/>
    <property type="project" value="InterPro"/>
</dbReference>
<evidence type="ECO:0000256" key="3">
    <source>
        <dbReference type="ARBA" id="ARBA00022485"/>
    </source>
</evidence>